<feature type="region of interest" description="Disordered" evidence="1">
    <location>
        <begin position="61"/>
        <end position="110"/>
    </location>
</feature>
<reference evidence="2" key="1">
    <citation type="submission" date="2020-07" db="EMBL/GenBank/DDBJ databases">
        <authorList>
            <person name="Lin J."/>
        </authorList>
    </citation>
    <scope>NUCLEOTIDE SEQUENCE</scope>
</reference>
<sequence>MAKAKAKAKGSVWEIEAEDVAAAWGVSREEAEGFRRALREAAGRHPREGAEAAVWAAAAAARLLRPEHPTPSTASSTTPSTPAGTPPPAARPLTGSPPRMNLSPPSSLLN</sequence>
<organism evidence="2">
    <name type="scientific">Ananas comosus var. bracteatus</name>
    <name type="common">red pineapple</name>
    <dbReference type="NCBI Taxonomy" id="296719"/>
    <lineage>
        <taxon>Eukaryota</taxon>
        <taxon>Viridiplantae</taxon>
        <taxon>Streptophyta</taxon>
        <taxon>Embryophyta</taxon>
        <taxon>Tracheophyta</taxon>
        <taxon>Spermatophyta</taxon>
        <taxon>Magnoliopsida</taxon>
        <taxon>Liliopsida</taxon>
        <taxon>Poales</taxon>
        <taxon>Bromeliaceae</taxon>
        <taxon>Bromelioideae</taxon>
        <taxon>Ananas</taxon>
    </lineage>
</organism>
<name>A0A6V7NIG8_ANACO</name>
<evidence type="ECO:0000313" key="2">
    <source>
        <dbReference type="EMBL" id="CAD1818391.1"/>
    </source>
</evidence>
<proteinExistence type="predicted"/>
<evidence type="ECO:0000256" key="1">
    <source>
        <dbReference type="SAM" id="MobiDB-lite"/>
    </source>
</evidence>
<dbReference type="EMBL" id="LR862139">
    <property type="protein sequence ID" value="CAD1818391.1"/>
    <property type="molecule type" value="Genomic_DNA"/>
</dbReference>
<feature type="compositionally biased region" description="Low complexity" evidence="1">
    <location>
        <begin position="70"/>
        <end position="83"/>
    </location>
</feature>
<dbReference type="AlphaFoldDB" id="A0A6V7NIG8"/>
<accession>A0A6V7NIG8</accession>
<gene>
    <name evidence="2" type="ORF">CB5_LOCUS1602</name>
</gene>
<protein>
    <submittedName>
        <fullName evidence="2">Uncharacterized protein</fullName>
    </submittedName>
</protein>